<dbReference type="RefSeq" id="WP_422862521.1">
    <property type="nucleotide sequence ID" value="NZ_JAMSKV010000001.1"/>
</dbReference>
<protein>
    <submittedName>
        <fullName evidence="2">DUF1127 domain-containing protein</fullName>
    </submittedName>
</protein>
<keyword evidence="3" id="KW-1185">Reference proteome</keyword>
<gene>
    <name evidence="2" type="ORF">NFI95_01265</name>
</gene>
<feature type="domain" description="YjiS-like" evidence="1">
    <location>
        <begin position="30"/>
        <end position="66"/>
    </location>
</feature>
<organism evidence="2 3">
    <name type="scientific">Endosaccharibacter trunci</name>
    <dbReference type="NCBI Taxonomy" id="2812733"/>
    <lineage>
        <taxon>Bacteria</taxon>
        <taxon>Pseudomonadati</taxon>
        <taxon>Pseudomonadota</taxon>
        <taxon>Alphaproteobacteria</taxon>
        <taxon>Acetobacterales</taxon>
        <taxon>Acetobacteraceae</taxon>
        <taxon>Endosaccharibacter</taxon>
    </lineage>
</organism>
<name>A0ABT1W2K2_9PROT</name>
<dbReference type="Pfam" id="PF06568">
    <property type="entry name" value="YjiS-like"/>
    <property type="match status" value="1"/>
</dbReference>
<evidence type="ECO:0000313" key="3">
    <source>
        <dbReference type="Proteomes" id="UP001524587"/>
    </source>
</evidence>
<dbReference type="EMBL" id="JAMSKV010000001">
    <property type="protein sequence ID" value="MCQ8277079.1"/>
    <property type="molecule type" value="Genomic_DNA"/>
</dbReference>
<evidence type="ECO:0000259" key="1">
    <source>
        <dbReference type="Pfam" id="PF06568"/>
    </source>
</evidence>
<reference evidence="2 3" key="1">
    <citation type="submission" date="2022-06" db="EMBL/GenBank/DDBJ databases">
        <title>Endosaccharibacter gen. nov., sp. nov., endophytic bacteria isolated from sugarcane.</title>
        <authorList>
            <person name="Pitiwittayakul N."/>
            <person name="Yukphan P."/>
            <person name="Charoenyingcharoen P."/>
            <person name="Tanasupawat S."/>
        </authorList>
    </citation>
    <scope>NUCLEOTIDE SEQUENCE [LARGE SCALE GENOMIC DNA]</scope>
    <source>
        <strain evidence="2 3">KSS8</strain>
    </source>
</reference>
<proteinExistence type="predicted"/>
<dbReference type="InterPro" id="IPR009506">
    <property type="entry name" value="YjiS-like"/>
</dbReference>
<dbReference type="Proteomes" id="UP001524587">
    <property type="component" value="Unassembled WGS sequence"/>
</dbReference>
<evidence type="ECO:0000313" key="2">
    <source>
        <dbReference type="EMBL" id="MCQ8277079.1"/>
    </source>
</evidence>
<comment type="caution">
    <text evidence="2">The sequence shown here is derived from an EMBL/GenBank/DDBJ whole genome shotgun (WGS) entry which is preliminary data.</text>
</comment>
<accession>A0ABT1W2K2</accession>
<sequence length="75" mass="8582">MSYSASLNGTVAGNREISLPVIVKQAVALLMTRRERARAQNRLRWELSQYSDRELGDMGLSRSDIEDVVQGRFRR</sequence>